<feature type="signal peptide" evidence="1">
    <location>
        <begin position="1"/>
        <end position="22"/>
    </location>
</feature>
<keyword evidence="1" id="KW-0732">Signal</keyword>
<feature type="non-terminal residue" evidence="2">
    <location>
        <position position="1"/>
    </location>
</feature>
<dbReference type="EMBL" id="GEDV01000946">
    <property type="protein sequence ID" value="JAP87611.1"/>
    <property type="molecule type" value="Transcribed_RNA"/>
</dbReference>
<evidence type="ECO:0000313" key="2">
    <source>
        <dbReference type="EMBL" id="JAP87611.1"/>
    </source>
</evidence>
<organism evidence="2">
    <name type="scientific">Rhipicephalus appendiculatus</name>
    <name type="common">Brown ear tick</name>
    <dbReference type="NCBI Taxonomy" id="34631"/>
    <lineage>
        <taxon>Eukaryota</taxon>
        <taxon>Metazoa</taxon>
        <taxon>Ecdysozoa</taxon>
        <taxon>Arthropoda</taxon>
        <taxon>Chelicerata</taxon>
        <taxon>Arachnida</taxon>
        <taxon>Acari</taxon>
        <taxon>Parasitiformes</taxon>
        <taxon>Ixodida</taxon>
        <taxon>Ixodoidea</taxon>
        <taxon>Ixodidae</taxon>
        <taxon>Rhipicephalinae</taxon>
        <taxon>Rhipicephalus</taxon>
        <taxon>Rhipicephalus</taxon>
    </lineage>
</organism>
<evidence type="ECO:0000256" key="1">
    <source>
        <dbReference type="SAM" id="SignalP"/>
    </source>
</evidence>
<feature type="chain" id="PRO_5007287216" evidence="1">
    <location>
        <begin position="23"/>
        <end position="108"/>
    </location>
</feature>
<name>A0A131ZBJ0_RHIAP</name>
<reference evidence="2" key="1">
    <citation type="journal article" date="2016" name="Ticks Tick Borne Dis.">
        <title>De novo assembly and annotation of the salivary gland transcriptome of Rhipicephalus appendiculatus male and female ticks during blood feeding.</title>
        <authorList>
            <person name="de Castro M.H."/>
            <person name="de Klerk D."/>
            <person name="Pienaar R."/>
            <person name="Latif A.A."/>
            <person name="Rees D.J."/>
            <person name="Mans B.J."/>
        </authorList>
    </citation>
    <scope>NUCLEOTIDE SEQUENCE</scope>
    <source>
        <tissue evidence="2">Salivary glands</tissue>
    </source>
</reference>
<accession>A0A131ZBJ0</accession>
<proteinExistence type="predicted"/>
<dbReference type="AlphaFoldDB" id="A0A131ZBJ0"/>
<sequence>IMKLPTLMVLTLVYTALSLVSSSIFVPVPIVKVGNDSEKCMFFNATISHKGIKSFHTPCVRISCNVTAQEVEIEGCRPTMNPWAYTNGPEYPKCCYKNATRTTPAKTL</sequence>
<protein>
    <submittedName>
        <fullName evidence="2">8.9 kDa family member</fullName>
    </submittedName>
</protein>